<dbReference type="AlphaFoldDB" id="T1DSI5"/>
<name>T1DSI5_9PORP</name>
<sequence>MLPLLSLTPLRKNFFHKSVSSFSPKRPLRGGIEMWLLDKHYRNG</sequence>
<gene>
    <name evidence="1" type="ORF">PORCRE_1432</name>
</gene>
<organism evidence="1 2">
    <name type="scientific">Porphyromonas crevioricanis JCM 15906</name>
    <dbReference type="NCBI Taxonomy" id="1305617"/>
    <lineage>
        <taxon>Bacteria</taxon>
        <taxon>Pseudomonadati</taxon>
        <taxon>Bacteroidota</taxon>
        <taxon>Bacteroidia</taxon>
        <taxon>Bacteroidales</taxon>
        <taxon>Porphyromonadaceae</taxon>
        <taxon>Porphyromonas</taxon>
    </lineage>
</organism>
<evidence type="ECO:0000313" key="2">
    <source>
        <dbReference type="Proteomes" id="UP000018031"/>
    </source>
</evidence>
<dbReference type="Proteomes" id="UP000018031">
    <property type="component" value="Unassembled WGS sequence"/>
</dbReference>
<protein>
    <submittedName>
        <fullName evidence="1">Uncharacterized protein</fullName>
    </submittedName>
</protein>
<accession>T1DSI5</accession>
<evidence type="ECO:0000313" key="1">
    <source>
        <dbReference type="EMBL" id="GAD05725.1"/>
    </source>
</evidence>
<proteinExistence type="predicted"/>
<reference evidence="1 2" key="2">
    <citation type="journal article" date="2013" name="Genome Announc.">
        <title>Draft Genome Sequences of Porphyromonas crevioricanis JCM 15906T and Porphyromonas cansulci JCM 13913T Isolated from a Canine Oral Cavity.</title>
        <authorList>
            <person name="Sakamoto M."/>
            <person name="Tanaka N."/>
            <person name="Shiwa Y."/>
            <person name="Yoshikawa H."/>
            <person name="Ohkuma M."/>
        </authorList>
    </citation>
    <scope>NUCLEOTIDE SEQUENCE [LARGE SCALE GENOMIC DNA]</scope>
    <source>
        <strain evidence="1 2">JCM 15906</strain>
    </source>
</reference>
<dbReference type="EMBL" id="BAOU01000038">
    <property type="protein sequence ID" value="GAD05725.1"/>
    <property type="molecule type" value="Genomic_DNA"/>
</dbReference>
<comment type="caution">
    <text evidence="1">The sequence shown here is derived from an EMBL/GenBank/DDBJ whole genome shotgun (WGS) entry which is preliminary data.</text>
</comment>
<reference evidence="2" key="1">
    <citation type="journal article" date="2013" name="Genome">
        <title>Draft Genome Sequences of Porphyromonas crevioricanis JCM 15906T and Porphyromonas cansulci JCM 13913T Isolated from a Canine Oral Cavity.</title>
        <authorList>
            <person name="Sakamoto M."/>
            <person name="Tanaka N."/>
            <person name="Shiwa Y."/>
            <person name="Yoshikawa H."/>
            <person name="Ohkuma M."/>
        </authorList>
    </citation>
    <scope>NUCLEOTIDE SEQUENCE [LARGE SCALE GENOMIC DNA]</scope>
    <source>
        <strain evidence="2">JCM 15906</strain>
    </source>
</reference>